<organism evidence="1 2">
    <name type="scientific">Gigaspora margarita</name>
    <dbReference type="NCBI Taxonomy" id="4874"/>
    <lineage>
        <taxon>Eukaryota</taxon>
        <taxon>Fungi</taxon>
        <taxon>Fungi incertae sedis</taxon>
        <taxon>Mucoromycota</taxon>
        <taxon>Glomeromycotina</taxon>
        <taxon>Glomeromycetes</taxon>
        <taxon>Diversisporales</taxon>
        <taxon>Gigasporaceae</taxon>
        <taxon>Gigaspora</taxon>
    </lineage>
</organism>
<dbReference type="OrthoDB" id="2661395at2759"/>
<proteinExistence type="predicted"/>
<dbReference type="Proteomes" id="UP000439903">
    <property type="component" value="Unassembled WGS sequence"/>
</dbReference>
<evidence type="ECO:0000313" key="1">
    <source>
        <dbReference type="EMBL" id="KAF0469845.1"/>
    </source>
</evidence>
<accession>A0A8H4AB08</accession>
<comment type="caution">
    <text evidence="1">The sequence shown here is derived from an EMBL/GenBank/DDBJ whole genome shotgun (WGS) entry which is preliminary data.</text>
</comment>
<evidence type="ECO:0000313" key="2">
    <source>
        <dbReference type="Proteomes" id="UP000439903"/>
    </source>
</evidence>
<name>A0A8H4AB08_GIGMA</name>
<dbReference type="AlphaFoldDB" id="A0A8H4AB08"/>
<sequence length="141" mass="16867">MNISRFLLCKHLAQSVCLPKPNFFNEVKHYRTPLFWRHRDLTPLTQGLRLVEDEYDELNKILEENKFNEEDELTEKDEQSNYETDNELIAVLQECEEDENDTIGNVTEEPCESWEVINDRVTEKIQIWTNLLKSQEQFKDT</sequence>
<gene>
    <name evidence="1" type="ORF">F8M41_025479</name>
</gene>
<protein>
    <submittedName>
        <fullName evidence="1">Uncharacterized protein</fullName>
    </submittedName>
</protein>
<dbReference type="EMBL" id="WTPW01000912">
    <property type="protein sequence ID" value="KAF0469845.1"/>
    <property type="molecule type" value="Genomic_DNA"/>
</dbReference>
<keyword evidence="2" id="KW-1185">Reference proteome</keyword>
<reference evidence="1 2" key="1">
    <citation type="journal article" date="2019" name="Environ. Microbiol.">
        <title>At the nexus of three kingdoms: the genome of the mycorrhizal fungus Gigaspora margarita provides insights into plant, endobacterial and fungal interactions.</title>
        <authorList>
            <person name="Venice F."/>
            <person name="Ghignone S."/>
            <person name="Salvioli di Fossalunga A."/>
            <person name="Amselem J."/>
            <person name="Novero M."/>
            <person name="Xianan X."/>
            <person name="Sedzielewska Toro K."/>
            <person name="Morin E."/>
            <person name="Lipzen A."/>
            <person name="Grigoriev I.V."/>
            <person name="Henrissat B."/>
            <person name="Martin F.M."/>
            <person name="Bonfante P."/>
        </authorList>
    </citation>
    <scope>NUCLEOTIDE SEQUENCE [LARGE SCALE GENOMIC DNA]</scope>
    <source>
        <strain evidence="1 2">BEG34</strain>
    </source>
</reference>